<dbReference type="RefSeq" id="WP_148990204.1">
    <property type="nucleotide sequence ID" value="NZ_VTEV01000015.1"/>
</dbReference>
<reference evidence="1 2" key="1">
    <citation type="submission" date="2019-08" db="EMBL/GenBank/DDBJ databases">
        <title>Bacillus genomes from the desert of Cuatro Cienegas, Coahuila.</title>
        <authorList>
            <person name="Olmedo-Alvarez G."/>
        </authorList>
    </citation>
    <scope>NUCLEOTIDE SEQUENCE [LARGE SCALE GENOMIC DNA]</scope>
    <source>
        <strain evidence="1 2">CH28_1T</strain>
    </source>
</reference>
<organism evidence="1 2">
    <name type="scientific">Sutcliffiella horikoshii</name>
    <dbReference type="NCBI Taxonomy" id="79883"/>
    <lineage>
        <taxon>Bacteria</taxon>
        <taxon>Bacillati</taxon>
        <taxon>Bacillota</taxon>
        <taxon>Bacilli</taxon>
        <taxon>Bacillales</taxon>
        <taxon>Bacillaceae</taxon>
        <taxon>Sutcliffiella</taxon>
    </lineage>
</organism>
<evidence type="ECO:0000313" key="1">
    <source>
        <dbReference type="EMBL" id="TYS60498.1"/>
    </source>
</evidence>
<dbReference type="AlphaFoldDB" id="A0A5D4SDV8"/>
<accession>A0A5D4SDV8</accession>
<dbReference type="Proteomes" id="UP000322524">
    <property type="component" value="Unassembled WGS sequence"/>
</dbReference>
<gene>
    <name evidence="1" type="ORF">FZC76_21750</name>
</gene>
<protein>
    <submittedName>
        <fullName evidence="1">Uncharacterized protein</fullName>
    </submittedName>
</protein>
<comment type="caution">
    <text evidence="1">The sequence shown here is derived from an EMBL/GenBank/DDBJ whole genome shotgun (WGS) entry which is preliminary data.</text>
</comment>
<dbReference type="OrthoDB" id="121684at2"/>
<name>A0A5D4SDV8_9BACI</name>
<evidence type="ECO:0000313" key="2">
    <source>
        <dbReference type="Proteomes" id="UP000322524"/>
    </source>
</evidence>
<proteinExistence type="predicted"/>
<sequence>MAKYRKKPIVVEAEVYVEGMEDYFKYHIPMFGFFTKDECLSAGFTPDFEKDKMPFLKTLEGEHIISEGDYIITGVKGERYPCKPDIFRMTYEKV</sequence>
<dbReference type="EMBL" id="VTEV01000015">
    <property type="protein sequence ID" value="TYS60498.1"/>
    <property type="molecule type" value="Genomic_DNA"/>
</dbReference>